<keyword evidence="1" id="KW-0472">Membrane</keyword>
<proteinExistence type="predicted"/>
<evidence type="ECO:0000256" key="1">
    <source>
        <dbReference type="SAM" id="Phobius"/>
    </source>
</evidence>
<keyword evidence="1" id="KW-1133">Transmembrane helix</keyword>
<keyword evidence="3" id="KW-1185">Reference proteome</keyword>
<accession>A0A9W6CVT0</accession>
<organism evidence="2 3">
    <name type="scientific">Agromyces rhizosphaerae</name>
    <dbReference type="NCBI Taxonomy" id="88374"/>
    <lineage>
        <taxon>Bacteria</taxon>
        <taxon>Bacillati</taxon>
        <taxon>Actinomycetota</taxon>
        <taxon>Actinomycetes</taxon>
        <taxon>Micrococcales</taxon>
        <taxon>Microbacteriaceae</taxon>
        <taxon>Agromyces</taxon>
    </lineage>
</organism>
<evidence type="ECO:0008006" key="4">
    <source>
        <dbReference type="Google" id="ProtNLM"/>
    </source>
</evidence>
<feature type="transmembrane region" description="Helical" evidence="1">
    <location>
        <begin position="178"/>
        <end position="197"/>
    </location>
</feature>
<feature type="transmembrane region" description="Helical" evidence="1">
    <location>
        <begin position="79"/>
        <end position="98"/>
    </location>
</feature>
<evidence type="ECO:0000313" key="2">
    <source>
        <dbReference type="EMBL" id="GLI27709.1"/>
    </source>
</evidence>
<feature type="transmembrane region" description="Helical" evidence="1">
    <location>
        <begin position="6"/>
        <end position="27"/>
    </location>
</feature>
<name>A0A9W6CVT0_9MICO</name>
<protein>
    <recommendedName>
        <fullName evidence="4">DUF5134 domain-containing protein</fullName>
    </recommendedName>
</protein>
<reference evidence="2" key="1">
    <citation type="submission" date="2022-12" db="EMBL/GenBank/DDBJ databases">
        <title>Reference genome sequencing for broad-spectrum identification of bacterial and archaeal isolates by mass spectrometry.</title>
        <authorList>
            <person name="Sekiguchi Y."/>
            <person name="Tourlousse D.M."/>
        </authorList>
    </citation>
    <scope>NUCLEOTIDE SEQUENCE</scope>
    <source>
        <strain evidence="2">14</strain>
    </source>
</reference>
<gene>
    <name evidence="2" type="ORF">ARHIZOSPH14_19510</name>
</gene>
<keyword evidence="1" id="KW-0812">Transmembrane</keyword>
<sequence>MTELLHAGMVIPASIGVCCSVGTGAWSTPAAGSSGRRRAVLVAVPGRVLAVLASLLMLGAMVDMAFFAGAVPGWAGRSVVWAASMVVVAIAVVAVARASVGVTQVDLHRALGLVVTAALVVALHAGAAGSGAAASGAHAGHEATSFAPVIVAGAVAFAAYSALHAVRAHRLGARVRALDAVAMSAMTLAMLIVSIPAS</sequence>
<dbReference type="AlphaFoldDB" id="A0A9W6CVT0"/>
<dbReference type="Proteomes" id="UP001144396">
    <property type="component" value="Unassembled WGS sequence"/>
</dbReference>
<feature type="transmembrane region" description="Helical" evidence="1">
    <location>
        <begin position="48"/>
        <end position="67"/>
    </location>
</feature>
<feature type="transmembrane region" description="Helical" evidence="1">
    <location>
        <begin position="110"/>
        <end position="134"/>
    </location>
</feature>
<comment type="caution">
    <text evidence="2">The sequence shown here is derived from an EMBL/GenBank/DDBJ whole genome shotgun (WGS) entry which is preliminary data.</text>
</comment>
<dbReference type="RefSeq" id="WP_281884473.1">
    <property type="nucleotide sequence ID" value="NZ_BSDP01000001.1"/>
</dbReference>
<dbReference type="EMBL" id="BSDP01000001">
    <property type="protein sequence ID" value="GLI27709.1"/>
    <property type="molecule type" value="Genomic_DNA"/>
</dbReference>
<feature type="transmembrane region" description="Helical" evidence="1">
    <location>
        <begin position="146"/>
        <end position="166"/>
    </location>
</feature>
<evidence type="ECO:0000313" key="3">
    <source>
        <dbReference type="Proteomes" id="UP001144396"/>
    </source>
</evidence>